<protein>
    <recommendedName>
        <fullName evidence="1">Retrovirus-related Pol polyprotein from transposon TNT 1-94-like beta-barrel domain-containing protein</fullName>
    </recommendedName>
</protein>
<dbReference type="EMBL" id="AVOT02034619">
    <property type="protein sequence ID" value="MBW0528771.1"/>
    <property type="molecule type" value="Genomic_DNA"/>
</dbReference>
<sequence>MPLPGCGDALLDLGATHSIVGNISFFTHLSSTNLTLSVASNHRFPIGGIGTIRLLTPNGPINLSNVLYRKHIPGVVISLGQLFNDNIHIFFSNGLFILRHNSIFFQPDISTTDGSYLFGNLFLLTPLPPFLTLLLLIYPLDLYLLTPALCLRICGIAGLDTYPCKTCGDWHSTSSSTGRQAVSSLLHIQERALTRPGTIPGI</sequence>
<comment type="caution">
    <text evidence="2">The sequence shown here is derived from an EMBL/GenBank/DDBJ whole genome shotgun (WGS) entry which is preliminary data.</text>
</comment>
<name>A0A9Q3F1N1_9BASI</name>
<accession>A0A9Q3F1N1</accession>
<organism evidence="2 3">
    <name type="scientific">Austropuccinia psidii MF-1</name>
    <dbReference type="NCBI Taxonomy" id="1389203"/>
    <lineage>
        <taxon>Eukaryota</taxon>
        <taxon>Fungi</taxon>
        <taxon>Dikarya</taxon>
        <taxon>Basidiomycota</taxon>
        <taxon>Pucciniomycotina</taxon>
        <taxon>Pucciniomycetes</taxon>
        <taxon>Pucciniales</taxon>
        <taxon>Sphaerophragmiaceae</taxon>
        <taxon>Austropuccinia</taxon>
    </lineage>
</organism>
<evidence type="ECO:0000313" key="3">
    <source>
        <dbReference type="Proteomes" id="UP000765509"/>
    </source>
</evidence>
<dbReference type="Proteomes" id="UP000765509">
    <property type="component" value="Unassembled WGS sequence"/>
</dbReference>
<feature type="domain" description="Retrovirus-related Pol polyprotein from transposon TNT 1-94-like beta-barrel" evidence="1">
    <location>
        <begin position="10"/>
        <end position="84"/>
    </location>
</feature>
<dbReference type="OrthoDB" id="3025757at2759"/>
<gene>
    <name evidence="2" type="ORF">O181_068486</name>
</gene>
<evidence type="ECO:0000313" key="2">
    <source>
        <dbReference type="EMBL" id="MBW0528771.1"/>
    </source>
</evidence>
<dbReference type="Pfam" id="PF22936">
    <property type="entry name" value="Pol_BBD"/>
    <property type="match status" value="1"/>
</dbReference>
<reference evidence="2" key="1">
    <citation type="submission" date="2021-03" db="EMBL/GenBank/DDBJ databases">
        <title>Draft genome sequence of rust myrtle Austropuccinia psidii MF-1, a brazilian biotype.</title>
        <authorList>
            <person name="Quecine M.C."/>
            <person name="Pachon D.M.R."/>
            <person name="Bonatelli M.L."/>
            <person name="Correr F.H."/>
            <person name="Franceschini L.M."/>
            <person name="Leite T.F."/>
            <person name="Margarido G.R.A."/>
            <person name="Almeida C.A."/>
            <person name="Ferrarezi J.A."/>
            <person name="Labate C.A."/>
        </authorList>
    </citation>
    <scope>NUCLEOTIDE SEQUENCE</scope>
    <source>
        <strain evidence="2">MF-1</strain>
    </source>
</reference>
<proteinExistence type="predicted"/>
<keyword evidence="3" id="KW-1185">Reference proteome</keyword>
<dbReference type="AlphaFoldDB" id="A0A9Q3F1N1"/>
<dbReference type="InterPro" id="IPR054722">
    <property type="entry name" value="PolX-like_BBD"/>
</dbReference>
<evidence type="ECO:0000259" key="1">
    <source>
        <dbReference type="Pfam" id="PF22936"/>
    </source>
</evidence>